<dbReference type="PANTHER" id="PTHR30204">
    <property type="entry name" value="REDOX-CYCLING DRUG-SENSING TRANSCRIPTIONAL ACTIVATOR SOXR"/>
    <property type="match status" value="1"/>
</dbReference>
<keyword evidence="4" id="KW-0804">Transcription</keyword>
<dbReference type="PANTHER" id="PTHR30204:SF90">
    <property type="entry name" value="HTH-TYPE TRANSCRIPTIONAL ACTIVATOR MTA"/>
    <property type="match status" value="1"/>
</dbReference>
<dbReference type="GO" id="GO:0003700">
    <property type="term" value="F:DNA-binding transcription factor activity"/>
    <property type="evidence" value="ECO:0007669"/>
    <property type="project" value="InterPro"/>
</dbReference>
<keyword evidence="2" id="KW-0238">DNA-binding</keyword>
<dbReference type="SMART" id="SM00422">
    <property type="entry name" value="HTH_MERR"/>
    <property type="match status" value="1"/>
</dbReference>
<dbReference type="SUPFAM" id="SSF89082">
    <property type="entry name" value="Antibiotic binding domain of TipA-like multidrug resistance regulators"/>
    <property type="match status" value="1"/>
</dbReference>
<dbReference type="InterPro" id="IPR009061">
    <property type="entry name" value="DNA-bd_dom_put_sf"/>
</dbReference>
<organism evidence="6 7">
    <name type="scientific">Companilactobacillus futsaii</name>
    <dbReference type="NCBI Taxonomy" id="938155"/>
    <lineage>
        <taxon>Bacteria</taxon>
        <taxon>Bacillati</taxon>
        <taxon>Bacillota</taxon>
        <taxon>Bacilli</taxon>
        <taxon>Lactobacillales</taxon>
        <taxon>Lactobacillaceae</taxon>
        <taxon>Companilactobacillus</taxon>
    </lineage>
</organism>
<dbReference type="STRING" id="1423818.FC88_GL001677"/>
<dbReference type="Pfam" id="PF07739">
    <property type="entry name" value="TipAS"/>
    <property type="match status" value="1"/>
</dbReference>
<dbReference type="SUPFAM" id="SSF46955">
    <property type="entry name" value="Putative DNA-binding domain"/>
    <property type="match status" value="1"/>
</dbReference>
<evidence type="ECO:0000256" key="2">
    <source>
        <dbReference type="ARBA" id="ARBA00023125"/>
    </source>
</evidence>
<dbReference type="GO" id="GO:0003677">
    <property type="term" value="F:DNA binding"/>
    <property type="evidence" value="ECO:0007669"/>
    <property type="project" value="UniProtKB-KW"/>
</dbReference>
<dbReference type="Gene3D" id="1.10.1660.10">
    <property type="match status" value="1"/>
</dbReference>
<dbReference type="AlphaFoldDB" id="A0A5B7T259"/>
<dbReference type="Gene3D" id="1.10.490.50">
    <property type="entry name" value="Antibiotic binding domain of TipA-like multidrug resistance regulators"/>
    <property type="match status" value="1"/>
</dbReference>
<sequence>MKYTIKKLAEMAGITTRTLRYYDDINLLKPSEINENNYRIYDEKNVNKLQQILFYRSLNFPLQEIKKIMDDPDFSRIAALKKQKQLLLKEQAKINTLLTNIDLTIKDYQGEIEMTDTEKFEAFKKTKISENETKYGTEIRQRYGSETIKESNQKYSQLSEESYHQMQEIEESLIKSLIEFNKNPDMKSPLAKSIYQEHKQWLEYTWPKYTKVAHRGLVDMYISDTRFGDYYNQKANMPIIQLLHDVVYEYTK</sequence>
<dbReference type="KEGG" id="lft:FG051_12500"/>
<dbReference type="InterPro" id="IPR000551">
    <property type="entry name" value="MerR-type_HTH_dom"/>
</dbReference>
<keyword evidence="3" id="KW-0010">Activator</keyword>
<keyword evidence="1" id="KW-0805">Transcription regulation</keyword>
<dbReference type="Pfam" id="PF13411">
    <property type="entry name" value="MerR_1"/>
    <property type="match status" value="1"/>
</dbReference>
<evidence type="ECO:0000313" key="6">
    <source>
        <dbReference type="EMBL" id="QCX25863.1"/>
    </source>
</evidence>
<dbReference type="EMBL" id="CP040736">
    <property type="protein sequence ID" value="QCX25863.1"/>
    <property type="molecule type" value="Genomic_DNA"/>
</dbReference>
<accession>A0A5B7T259</accession>
<name>A0A5B7T259_9LACO</name>
<evidence type="ECO:0000256" key="4">
    <source>
        <dbReference type="ARBA" id="ARBA00023163"/>
    </source>
</evidence>
<reference evidence="6 7" key="1">
    <citation type="submission" date="2019-05" db="EMBL/GenBank/DDBJ databases">
        <title>Genome Sequence of Lactobacillus futsaii Y97, a Potential Probiotic Strain Isolated from the Futsai of Taiwan.</title>
        <authorList>
            <person name="Du X."/>
        </authorList>
    </citation>
    <scope>NUCLEOTIDE SEQUENCE [LARGE SCALE GENOMIC DNA]</scope>
    <source>
        <strain evidence="6 7">Y97</strain>
    </source>
</reference>
<dbReference type="InterPro" id="IPR036244">
    <property type="entry name" value="TipA-like_antibiotic-bd"/>
</dbReference>
<protein>
    <submittedName>
        <fullName evidence="6">MerR family transcriptional regulator</fullName>
    </submittedName>
</protein>
<dbReference type="PROSITE" id="PS50937">
    <property type="entry name" value="HTH_MERR_2"/>
    <property type="match status" value="1"/>
</dbReference>
<gene>
    <name evidence="6" type="ORF">FG051_12500</name>
</gene>
<dbReference type="InterPro" id="IPR012925">
    <property type="entry name" value="TipAS_dom"/>
</dbReference>
<proteinExistence type="predicted"/>
<dbReference type="CDD" id="cd01106">
    <property type="entry name" value="HTH_TipAL-Mta"/>
    <property type="match status" value="1"/>
</dbReference>
<dbReference type="InterPro" id="IPR047057">
    <property type="entry name" value="MerR_fam"/>
</dbReference>
<evidence type="ECO:0000313" key="7">
    <source>
        <dbReference type="Proteomes" id="UP000310673"/>
    </source>
</evidence>
<feature type="domain" description="HTH merR-type" evidence="5">
    <location>
        <begin position="2"/>
        <end position="71"/>
    </location>
</feature>
<dbReference type="RefSeq" id="WP_057815770.1">
    <property type="nucleotide sequence ID" value="NZ_CP040736.1"/>
</dbReference>
<evidence type="ECO:0000259" key="5">
    <source>
        <dbReference type="PROSITE" id="PS50937"/>
    </source>
</evidence>
<evidence type="ECO:0000256" key="3">
    <source>
        <dbReference type="ARBA" id="ARBA00023159"/>
    </source>
</evidence>
<evidence type="ECO:0000256" key="1">
    <source>
        <dbReference type="ARBA" id="ARBA00023015"/>
    </source>
</evidence>
<dbReference type="Proteomes" id="UP000310673">
    <property type="component" value="Chromosome"/>
</dbReference>